<protein>
    <submittedName>
        <fullName evidence="3">7TM receptor with intracellular HD hydrolase</fullName>
    </submittedName>
</protein>
<dbReference type="Pfam" id="PF07697">
    <property type="entry name" value="7TMR-HDED"/>
    <property type="match status" value="1"/>
</dbReference>
<evidence type="ECO:0000313" key="4">
    <source>
        <dbReference type="Proteomes" id="UP000038083"/>
    </source>
</evidence>
<name>A0A0B7HNZ3_9FLAO</name>
<dbReference type="Proteomes" id="UP000038083">
    <property type="component" value="Unassembled WGS sequence"/>
</dbReference>
<evidence type="ECO:0000259" key="2">
    <source>
        <dbReference type="SMART" id="SM00471"/>
    </source>
</evidence>
<feature type="domain" description="HD/PDEase" evidence="2">
    <location>
        <begin position="472"/>
        <end position="627"/>
    </location>
</feature>
<dbReference type="RefSeq" id="WP_018280407.1">
    <property type="nucleotide sequence ID" value="NZ_CDOF01000050.1"/>
</dbReference>
<dbReference type="AlphaFoldDB" id="A0A0B7HNZ3"/>
<proteinExistence type="predicted"/>
<organism evidence="3 4">
    <name type="scientific">Capnocytophaga cynodegmi</name>
    <dbReference type="NCBI Taxonomy" id="28189"/>
    <lineage>
        <taxon>Bacteria</taxon>
        <taxon>Pseudomonadati</taxon>
        <taxon>Bacteroidota</taxon>
        <taxon>Flavobacteriia</taxon>
        <taxon>Flavobacteriales</taxon>
        <taxon>Flavobacteriaceae</taxon>
        <taxon>Capnocytophaga</taxon>
    </lineage>
</organism>
<keyword evidence="1" id="KW-0472">Membrane</keyword>
<keyword evidence="1" id="KW-0812">Transmembrane</keyword>
<dbReference type="InterPro" id="IPR006675">
    <property type="entry name" value="HDIG_dom"/>
</dbReference>
<evidence type="ECO:0000256" key="1">
    <source>
        <dbReference type="SAM" id="Phobius"/>
    </source>
</evidence>
<dbReference type="InterPro" id="IPR011624">
    <property type="entry name" value="Metal-dep_PHydrolase_7TM_extra"/>
</dbReference>
<dbReference type="InterPro" id="IPR052722">
    <property type="entry name" value="PgpH_phosphodiesterase"/>
</dbReference>
<keyword evidence="3" id="KW-0378">Hydrolase</keyword>
<dbReference type="InterPro" id="IPR011621">
    <property type="entry name" value="Metal-dep_PHydrolase_7TM_intra"/>
</dbReference>
<dbReference type="OrthoDB" id="9806952at2"/>
<feature type="transmembrane region" description="Helical" evidence="1">
    <location>
        <begin position="296"/>
        <end position="316"/>
    </location>
</feature>
<feature type="transmembrane region" description="Helical" evidence="1">
    <location>
        <begin position="390"/>
        <end position="410"/>
    </location>
</feature>
<dbReference type="InterPro" id="IPR006674">
    <property type="entry name" value="HD_domain"/>
</dbReference>
<keyword evidence="3" id="KW-0675">Receptor</keyword>
<dbReference type="EMBL" id="CDOG01000056">
    <property type="protein sequence ID" value="CEN41216.1"/>
    <property type="molecule type" value="Genomic_DNA"/>
</dbReference>
<dbReference type="Pfam" id="PF07698">
    <property type="entry name" value="7TM-7TMR_HD"/>
    <property type="match status" value="1"/>
</dbReference>
<reference evidence="3 4" key="1">
    <citation type="submission" date="2015-01" db="EMBL/GenBank/DDBJ databases">
        <authorList>
            <person name="MANFREDI Pablo"/>
        </authorList>
    </citation>
    <scope>NUCLEOTIDE SEQUENCE [LARGE SCALE GENOMIC DNA]</scope>
    <source>
        <strain evidence="3 4">Ccy74</strain>
    </source>
</reference>
<dbReference type="InterPro" id="IPR003607">
    <property type="entry name" value="HD/PDEase_dom"/>
</dbReference>
<dbReference type="Pfam" id="PF01966">
    <property type="entry name" value="HD"/>
    <property type="match status" value="1"/>
</dbReference>
<keyword evidence="1" id="KW-1133">Transmembrane helix</keyword>
<dbReference type="PANTHER" id="PTHR36442:SF1">
    <property type="entry name" value="CYCLIC-DI-AMP PHOSPHODIESTERASE PGPH"/>
    <property type="match status" value="1"/>
</dbReference>
<gene>
    <name evidence="3" type="ORF">CCYN74_60004</name>
</gene>
<feature type="transmembrane region" description="Helical" evidence="1">
    <location>
        <begin position="322"/>
        <end position="339"/>
    </location>
</feature>
<dbReference type="SUPFAM" id="SSF109604">
    <property type="entry name" value="HD-domain/PDEase-like"/>
    <property type="match status" value="1"/>
</dbReference>
<dbReference type="CDD" id="cd00077">
    <property type="entry name" value="HDc"/>
    <property type="match status" value="1"/>
</dbReference>
<dbReference type="NCBIfam" id="TIGR00277">
    <property type="entry name" value="HDIG"/>
    <property type="match status" value="1"/>
</dbReference>
<sequence>MKKFRYTLYLRESMIFKLIAFLVALILIVQVFPKKAKFKYEFQKGKLWQHETLYAPFDFPLKKTAEQIEAEKEEIKENSIVYYQKDSSVYQSVISNFNNKKNTHFSGVSEQKKQELLAKGEEFLKKIYQEGVILSVENTGEGEINLIRNGNEFYEVSLNNILKLNELNSEIAKYFSDAPYNKYKKNYYDLFFEILQPDITIEQNFTKKTLEESLKEIVYTRGWVKKGQLIIARGEMVEGERFNTLLSLQSEYEEETWNHQNYVWSLTGYYVLVSIVLLVIGLYLKIYEKEIYKNNVKIAVILINMLTIIAFVGIITQTFPQYIYIVPVGMMALILKSFFDLRTVIFVFIATILIIGFIVPNSFQFVFIQVVAVLAIIIAPRDLHYRLNSFVSAALITGAYFVIYTAFHAITEGTISGLNISLFTLFFLNGVGMLFSQPFTYIYEKTFGLVSDVSLLELSDTNSKLLRELSEKAPGTFQHSMQVANLAEVAASEIGANALLVRVGALYHDIGKMLNPVYFIENQKTTTNPHDSLTPTQSAKIIIGHVTDGIELARKNKLPQRIIDFIRTHHGTSLAYYFYRKEFEQNSDCQEFDFRYPGPKPFSKETAILMMADSVEAATKSLKNPTYEMLDEFVEKIIKKQLDDNQFMNADITLKEIEKIKKVFKDKLTNIYHIRIAYPE</sequence>
<feature type="transmembrane region" description="Helical" evidence="1">
    <location>
        <begin position="262"/>
        <end position="284"/>
    </location>
</feature>
<accession>A0A0B7HNZ3</accession>
<feature type="transmembrane region" description="Helical" evidence="1">
    <location>
        <begin position="416"/>
        <end position="435"/>
    </location>
</feature>
<evidence type="ECO:0000313" key="3">
    <source>
        <dbReference type="EMBL" id="CEN41216.1"/>
    </source>
</evidence>
<dbReference type="GO" id="GO:0016787">
    <property type="term" value="F:hydrolase activity"/>
    <property type="evidence" value="ECO:0007669"/>
    <property type="project" value="UniProtKB-KW"/>
</dbReference>
<feature type="transmembrane region" description="Helical" evidence="1">
    <location>
        <begin position="344"/>
        <end position="360"/>
    </location>
</feature>
<dbReference type="Gene3D" id="1.10.3210.10">
    <property type="entry name" value="Hypothetical protein af1432"/>
    <property type="match status" value="1"/>
</dbReference>
<dbReference type="SMART" id="SM00471">
    <property type="entry name" value="HDc"/>
    <property type="match status" value="1"/>
</dbReference>
<dbReference type="PANTHER" id="PTHR36442">
    <property type="entry name" value="CYCLIC-DI-AMP PHOSPHODIESTERASE PGPH"/>
    <property type="match status" value="1"/>
</dbReference>